<protein>
    <submittedName>
        <fullName evidence="1">Uncharacterized protein</fullName>
    </submittedName>
</protein>
<comment type="caution">
    <text evidence="1">The sequence shown here is derived from an EMBL/GenBank/DDBJ whole genome shotgun (WGS) entry which is preliminary data.</text>
</comment>
<reference evidence="2" key="1">
    <citation type="journal article" date="2023" name="Nat. Plants">
        <title>Single-cell RNA sequencing provides a high-resolution roadmap for understanding the multicellular compartmentation of specialized metabolism.</title>
        <authorList>
            <person name="Sun S."/>
            <person name="Shen X."/>
            <person name="Li Y."/>
            <person name="Li Y."/>
            <person name="Wang S."/>
            <person name="Li R."/>
            <person name="Zhang H."/>
            <person name="Shen G."/>
            <person name="Guo B."/>
            <person name="Wei J."/>
            <person name="Xu J."/>
            <person name="St-Pierre B."/>
            <person name="Chen S."/>
            <person name="Sun C."/>
        </authorList>
    </citation>
    <scope>NUCLEOTIDE SEQUENCE [LARGE SCALE GENOMIC DNA]</scope>
</reference>
<organism evidence="1 2">
    <name type="scientific">Catharanthus roseus</name>
    <name type="common">Madagascar periwinkle</name>
    <name type="synonym">Vinca rosea</name>
    <dbReference type="NCBI Taxonomy" id="4058"/>
    <lineage>
        <taxon>Eukaryota</taxon>
        <taxon>Viridiplantae</taxon>
        <taxon>Streptophyta</taxon>
        <taxon>Embryophyta</taxon>
        <taxon>Tracheophyta</taxon>
        <taxon>Spermatophyta</taxon>
        <taxon>Magnoliopsida</taxon>
        <taxon>eudicotyledons</taxon>
        <taxon>Gunneridae</taxon>
        <taxon>Pentapetalae</taxon>
        <taxon>asterids</taxon>
        <taxon>lamiids</taxon>
        <taxon>Gentianales</taxon>
        <taxon>Apocynaceae</taxon>
        <taxon>Rauvolfioideae</taxon>
        <taxon>Vinceae</taxon>
        <taxon>Catharanthinae</taxon>
        <taxon>Catharanthus</taxon>
    </lineage>
</organism>
<evidence type="ECO:0000313" key="2">
    <source>
        <dbReference type="Proteomes" id="UP001060085"/>
    </source>
</evidence>
<dbReference type="Proteomes" id="UP001060085">
    <property type="component" value="Linkage Group LG07"/>
</dbReference>
<evidence type="ECO:0000313" key="1">
    <source>
        <dbReference type="EMBL" id="KAI5652543.1"/>
    </source>
</evidence>
<accession>A0ACB9ZV89</accession>
<gene>
    <name evidence="1" type="ORF">M9H77_29730</name>
</gene>
<dbReference type="EMBL" id="CM044707">
    <property type="protein sequence ID" value="KAI5652543.1"/>
    <property type="molecule type" value="Genomic_DNA"/>
</dbReference>
<name>A0ACB9ZV89_CATRO</name>
<proteinExistence type="predicted"/>
<keyword evidence="2" id="KW-1185">Reference proteome</keyword>
<sequence>MEEKKLVELISLLSAVAAKLKFATATDDDDELIIDSSGRDSQVKETRALVSELCRHFYSLGWVYGSGGSVSIKVHEDNIPRSHQLIVMSPSGVQKERMVAEDMYVLSYDGFILWKPQRKPYPHKNPKCTDCAAVFLKIYEMRNAGAVIHSHGIESCIVTMIHPFSKEFHMSRMEMIKGIEGHSYSDPLIVPIVENASHEAELVESVSEAMRGYPKSNAVLIRNHGVFIWGDTWITAKTQYCMYIVYKEYSSSLINFNPMHALLQQAECYHYLFGAKLKLHQLGLNHGRKL</sequence>